<comment type="caution">
    <text evidence="1">The sequence shown here is derived from an EMBL/GenBank/DDBJ whole genome shotgun (WGS) entry which is preliminary data.</text>
</comment>
<dbReference type="EMBL" id="JBEXAC010000002">
    <property type="protein sequence ID" value="MET7001032.1"/>
    <property type="molecule type" value="Genomic_DNA"/>
</dbReference>
<sequence length="280" mass="31962">MERQLDSLLQKQEKSELIVGVGYGNNPAYGGKATNFDLPIVLKPFISPSVSYYHKSGFFGAASTYYLFDATRHPWFETDLTAGYDYTKNRSFLTGISYTHYFFADSSDVPATPINNELFAYFYYRKWWLQPGVVFDFGWGKEVTTTGRFTHTLTGKDFNIITAVRHPFIFTDVLIPEDAILLTPSLGFTMGTANYYSNLKAFQYVSRSSKIKKAKKKRDGREIELEDKTNFEPRAIDVTVNLSYLIGKLTLAPSFTLFKPLQGVDKQAMTYFTARVNYSF</sequence>
<name>A0ABV2TED8_9BACT</name>
<gene>
    <name evidence="1" type="ORF">ABR189_26845</name>
</gene>
<dbReference type="Proteomes" id="UP001549749">
    <property type="component" value="Unassembled WGS sequence"/>
</dbReference>
<protein>
    <recommendedName>
        <fullName evidence="3">Outer membrane beta-barrel porin/alpha-amylase</fullName>
    </recommendedName>
</protein>
<organism evidence="1 2">
    <name type="scientific">Chitinophaga defluvii</name>
    <dbReference type="NCBI Taxonomy" id="3163343"/>
    <lineage>
        <taxon>Bacteria</taxon>
        <taxon>Pseudomonadati</taxon>
        <taxon>Bacteroidota</taxon>
        <taxon>Chitinophagia</taxon>
        <taxon>Chitinophagales</taxon>
        <taxon>Chitinophagaceae</taxon>
        <taxon>Chitinophaga</taxon>
    </lineage>
</organism>
<keyword evidence="2" id="KW-1185">Reference proteome</keyword>
<evidence type="ECO:0008006" key="3">
    <source>
        <dbReference type="Google" id="ProtNLM"/>
    </source>
</evidence>
<proteinExistence type="predicted"/>
<evidence type="ECO:0000313" key="2">
    <source>
        <dbReference type="Proteomes" id="UP001549749"/>
    </source>
</evidence>
<evidence type="ECO:0000313" key="1">
    <source>
        <dbReference type="EMBL" id="MET7001032.1"/>
    </source>
</evidence>
<accession>A0ABV2TED8</accession>
<dbReference type="RefSeq" id="WP_354663584.1">
    <property type="nucleotide sequence ID" value="NZ_JBEXAC010000002.1"/>
</dbReference>
<reference evidence="1 2" key="1">
    <citation type="submission" date="2024-06" db="EMBL/GenBank/DDBJ databases">
        <title>Chitinophaga defluvii sp. nov., isolated from municipal sewage.</title>
        <authorList>
            <person name="Zhang L."/>
        </authorList>
    </citation>
    <scope>NUCLEOTIDE SEQUENCE [LARGE SCALE GENOMIC DNA]</scope>
    <source>
        <strain evidence="1 2">H8</strain>
    </source>
</reference>